<keyword evidence="2" id="KW-1185">Reference proteome</keyword>
<dbReference type="EMBL" id="CP119075">
    <property type="protein sequence ID" value="WED63702.1"/>
    <property type="molecule type" value="Genomic_DNA"/>
</dbReference>
<proteinExistence type="predicted"/>
<dbReference type="RefSeq" id="WP_330929909.1">
    <property type="nucleotide sequence ID" value="NZ_CP119075.1"/>
</dbReference>
<dbReference type="KEGG" id="slom:PXH66_15305"/>
<evidence type="ECO:0000313" key="1">
    <source>
        <dbReference type="EMBL" id="WED63702.1"/>
    </source>
</evidence>
<dbReference type="AlphaFoldDB" id="A0AAE9ZT89"/>
<name>A0AAE9ZT89_9BACT</name>
<evidence type="ECO:0000313" key="2">
    <source>
        <dbReference type="Proteomes" id="UP001218638"/>
    </source>
</evidence>
<dbReference type="Proteomes" id="UP001218638">
    <property type="component" value="Chromosome"/>
</dbReference>
<reference evidence="1" key="1">
    <citation type="submission" date="2023-03" db="EMBL/GenBank/DDBJ databases">
        <title>Lomoglobus Profundus gen. nov., sp. nov., a novel member of the phylum Verrucomicrobia, isolated from deep-marine sediment of South China Sea.</title>
        <authorList>
            <person name="Ahmad T."/>
            <person name="Ishaq S.E."/>
            <person name="Wang F."/>
        </authorList>
    </citation>
    <scope>NUCLEOTIDE SEQUENCE</scope>
    <source>
        <strain evidence="1">LMO-M01</strain>
    </source>
</reference>
<accession>A0AAE9ZT89</accession>
<dbReference type="InterPro" id="IPR006311">
    <property type="entry name" value="TAT_signal"/>
</dbReference>
<gene>
    <name evidence="1" type="ORF">PXH66_15305</name>
</gene>
<sequence length="503" mass="56806">MPLHPDSTSLPRRNFLKTVFAGGLALPLGGFAAEKGTTASASPAGASDALNGLLPDFGRMAPAEKIRRIEALVSAGRRHPSGIMVCMPYVAPDGLRQVRTSDFAGQDQFSVNFGHKFKAITDFFDNENSITTSGSHLAAQSIRFQATEDPAALAAARVAYRSLRTVFQFGVDAGVPGFMGKPFHFEYSAHTTGDQYLHTLWGLWNFLPIASPAEQTEIRDMFITMADYQMEVDYTIFNRTGGSWNNRLDPTDYNAIMAAIVAVAYKLSGDRKYRDAYKFVVETGNWQTHRRIDYIVEQFHRGTYEPKLWDEIAGAQVDAGEFAHWEQIQHCQFTAISAAIIHECVPDLFTSDDLSRVLALWWADQPMGFDPVNWNYLYWFIISTQDRSWRSVEMTPRLPRDQWMGGHPMLSFASKWVYGDCLARFQWTALVVARHCPAKREEAARFAAGTLQRLQPRHLLWISDPDGQQVPPSVNYFTHFLSSEAPECMIASYWEGRRLNLWS</sequence>
<protein>
    <submittedName>
        <fullName evidence="1">Uncharacterized protein</fullName>
    </submittedName>
</protein>
<organism evidence="1 2">
    <name type="scientific">Synoicihabitans lomoniglobus</name>
    <dbReference type="NCBI Taxonomy" id="2909285"/>
    <lineage>
        <taxon>Bacteria</taxon>
        <taxon>Pseudomonadati</taxon>
        <taxon>Verrucomicrobiota</taxon>
        <taxon>Opitutia</taxon>
        <taxon>Opitutales</taxon>
        <taxon>Opitutaceae</taxon>
        <taxon>Synoicihabitans</taxon>
    </lineage>
</organism>
<dbReference type="PROSITE" id="PS51318">
    <property type="entry name" value="TAT"/>
    <property type="match status" value="1"/>
</dbReference>